<dbReference type="InterPro" id="IPR044878">
    <property type="entry name" value="UbiA_sf"/>
</dbReference>
<gene>
    <name evidence="7" type="ORF">CLV59_110117</name>
</gene>
<dbReference type="AlphaFoldDB" id="A0A327VV34"/>
<dbReference type="Pfam" id="PF01040">
    <property type="entry name" value="UbiA"/>
    <property type="match status" value="1"/>
</dbReference>
<dbReference type="GO" id="GO:0016765">
    <property type="term" value="F:transferase activity, transferring alkyl or aryl (other than methyl) groups"/>
    <property type="evidence" value="ECO:0007669"/>
    <property type="project" value="InterPro"/>
</dbReference>
<feature type="transmembrane region" description="Helical" evidence="6">
    <location>
        <begin position="284"/>
        <end position="303"/>
    </location>
</feature>
<evidence type="ECO:0000313" key="8">
    <source>
        <dbReference type="Proteomes" id="UP000249819"/>
    </source>
</evidence>
<dbReference type="PANTHER" id="PTHR42723:SF1">
    <property type="entry name" value="CHLOROPHYLL SYNTHASE, CHLOROPLASTIC"/>
    <property type="match status" value="1"/>
</dbReference>
<feature type="transmembrane region" description="Helical" evidence="6">
    <location>
        <begin position="229"/>
        <end position="248"/>
    </location>
</feature>
<feature type="transmembrane region" description="Helical" evidence="6">
    <location>
        <begin position="203"/>
        <end position="223"/>
    </location>
</feature>
<accession>A0A327VV34</accession>
<evidence type="ECO:0000256" key="4">
    <source>
        <dbReference type="ARBA" id="ARBA00022989"/>
    </source>
</evidence>
<comment type="subcellular location">
    <subcellularLocation>
        <location evidence="1">Membrane</location>
        <topology evidence="1">Multi-pass membrane protein</topology>
    </subcellularLocation>
</comment>
<organism evidence="7 8">
    <name type="scientific">Chitinophaga dinghuensis</name>
    <dbReference type="NCBI Taxonomy" id="1539050"/>
    <lineage>
        <taxon>Bacteria</taxon>
        <taxon>Pseudomonadati</taxon>
        <taxon>Bacteroidota</taxon>
        <taxon>Chitinophagia</taxon>
        <taxon>Chitinophagales</taxon>
        <taxon>Chitinophagaceae</taxon>
        <taxon>Chitinophaga</taxon>
    </lineage>
</organism>
<sequence length="305" mass="32358">MSYIASKLIGYLRLMRPANIITAIADVLAGVAISGYFLTETTGTITLDFILPVICLCLAAAGLYGGGVVFNDVFDADLDYVERPERPIPSGVISATQAIILGAYLLLVGVLGAFSVGHLTGATGWLAVAITLSALIYNKWGKHRSWGPLNMGLCRGLNLLLGISIVPDALTQYWWMAIIPVIYIAAITNISRGEVHGGNVKSLKVSAAGYAMVYVAMIILAILQERLWVALPFILLFIVMINRPLIRAIKDPSGPNIGKAVKGGIIALIVMNAAWVAAFGQAPFAVAVLLLLPISIGLGKLFAIT</sequence>
<feature type="transmembrane region" description="Helical" evidence="6">
    <location>
        <begin position="119"/>
        <end position="137"/>
    </location>
</feature>
<evidence type="ECO:0000313" key="7">
    <source>
        <dbReference type="EMBL" id="RAJ75071.1"/>
    </source>
</evidence>
<keyword evidence="3 6" id="KW-0812">Transmembrane</keyword>
<feature type="transmembrane region" description="Helical" evidence="6">
    <location>
        <begin position="49"/>
        <end position="70"/>
    </location>
</feature>
<evidence type="ECO:0000256" key="1">
    <source>
        <dbReference type="ARBA" id="ARBA00004141"/>
    </source>
</evidence>
<proteinExistence type="predicted"/>
<dbReference type="InterPro" id="IPR050475">
    <property type="entry name" value="Prenyltransferase_related"/>
</dbReference>
<keyword evidence="2" id="KW-1003">Cell membrane</keyword>
<keyword evidence="7" id="KW-0808">Transferase</keyword>
<dbReference type="Gene3D" id="1.10.357.140">
    <property type="entry name" value="UbiA prenyltransferase"/>
    <property type="match status" value="1"/>
</dbReference>
<reference evidence="7 8" key="1">
    <citation type="submission" date="2018-06" db="EMBL/GenBank/DDBJ databases">
        <title>Genomic Encyclopedia of Archaeal and Bacterial Type Strains, Phase II (KMG-II): from individual species to whole genera.</title>
        <authorList>
            <person name="Goeker M."/>
        </authorList>
    </citation>
    <scope>NUCLEOTIDE SEQUENCE [LARGE SCALE GENOMIC DNA]</scope>
    <source>
        <strain evidence="7 8">DSM 29821</strain>
    </source>
</reference>
<evidence type="ECO:0000256" key="5">
    <source>
        <dbReference type="ARBA" id="ARBA00023136"/>
    </source>
</evidence>
<dbReference type="InterPro" id="IPR000537">
    <property type="entry name" value="UbiA_prenyltransferase"/>
</dbReference>
<keyword evidence="5 6" id="KW-0472">Membrane</keyword>
<protein>
    <submittedName>
        <fullName evidence="7">4-hydroxybenzoate polyprenyltransferase</fullName>
    </submittedName>
</protein>
<feature type="transmembrane region" description="Helical" evidence="6">
    <location>
        <begin position="260"/>
        <end position="278"/>
    </location>
</feature>
<keyword evidence="4 6" id="KW-1133">Transmembrane helix</keyword>
<dbReference type="RefSeq" id="WP_211324026.1">
    <property type="nucleotide sequence ID" value="NZ_QLMA01000010.1"/>
</dbReference>
<feature type="transmembrane region" description="Helical" evidence="6">
    <location>
        <begin position="173"/>
        <end position="191"/>
    </location>
</feature>
<comment type="caution">
    <text evidence="7">The sequence shown here is derived from an EMBL/GenBank/DDBJ whole genome shotgun (WGS) entry which is preliminary data.</text>
</comment>
<evidence type="ECO:0000256" key="2">
    <source>
        <dbReference type="ARBA" id="ARBA00022475"/>
    </source>
</evidence>
<dbReference type="GO" id="GO:0016020">
    <property type="term" value="C:membrane"/>
    <property type="evidence" value="ECO:0007669"/>
    <property type="project" value="UniProtKB-SubCell"/>
</dbReference>
<feature type="transmembrane region" description="Helical" evidence="6">
    <location>
        <begin position="20"/>
        <end position="37"/>
    </location>
</feature>
<name>A0A327VV34_9BACT</name>
<dbReference type="Proteomes" id="UP000249819">
    <property type="component" value="Unassembled WGS sequence"/>
</dbReference>
<feature type="transmembrane region" description="Helical" evidence="6">
    <location>
        <begin position="149"/>
        <end position="167"/>
    </location>
</feature>
<feature type="transmembrane region" description="Helical" evidence="6">
    <location>
        <begin position="91"/>
        <end position="113"/>
    </location>
</feature>
<dbReference type="CDD" id="cd13964">
    <property type="entry name" value="PT_UbiA_1"/>
    <property type="match status" value="1"/>
</dbReference>
<evidence type="ECO:0000256" key="3">
    <source>
        <dbReference type="ARBA" id="ARBA00022692"/>
    </source>
</evidence>
<dbReference type="EMBL" id="QLMA01000010">
    <property type="protein sequence ID" value="RAJ75071.1"/>
    <property type="molecule type" value="Genomic_DNA"/>
</dbReference>
<dbReference type="PANTHER" id="PTHR42723">
    <property type="entry name" value="CHLOROPHYLL SYNTHASE"/>
    <property type="match status" value="1"/>
</dbReference>
<dbReference type="NCBIfam" id="NF035940">
    <property type="entry name" value="prenyl_rel_EboC"/>
    <property type="match status" value="1"/>
</dbReference>
<evidence type="ECO:0000256" key="6">
    <source>
        <dbReference type="SAM" id="Phobius"/>
    </source>
</evidence>
<keyword evidence="8" id="KW-1185">Reference proteome</keyword>